<dbReference type="InterPro" id="IPR050109">
    <property type="entry name" value="HTH-type_TetR-like_transc_reg"/>
</dbReference>
<accession>A0A2V5LBT5</accession>
<reference evidence="6 7" key="1">
    <citation type="submission" date="2018-05" db="EMBL/GenBank/DDBJ databases">
        <title>Genetic diversity of glacier-inhabiting Cryobacterium bacteria in China and description of Cryobacterium mengkeensis sp. nov. and Arthrobacter glacialis sp. nov.</title>
        <authorList>
            <person name="Liu Q."/>
            <person name="Xin Y.-H."/>
        </authorList>
    </citation>
    <scope>NUCLEOTIDE SEQUENCE [LARGE SCALE GENOMIC DNA]</scope>
    <source>
        <strain evidence="6 7">LI2</strain>
    </source>
</reference>
<keyword evidence="1" id="KW-0805">Transcription regulation</keyword>
<protein>
    <recommendedName>
        <fullName evidence="5">HTH tetR-type domain-containing protein</fullName>
    </recommendedName>
</protein>
<dbReference type="Gene3D" id="1.10.357.10">
    <property type="entry name" value="Tetracycline Repressor, domain 2"/>
    <property type="match status" value="1"/>
</dbReference>
<dbReference type="SUPFAM" id="SSF46689">
    <property type="entry name" value="Homeodomain-like"/>
    <property type="match status" value="1"/>
</dbReference>
<proteinExistence type="predicted"/>
<dbReference type="Pfam" id="PF00440">
    <property type="entry name" value="TetR_N"/>
    <property type="match status" value="1"/>
</dbReference>
<organism evidence="6 7">
    <name type="scientific">Arthrobacter livingstonensis</name>
    <dbReference type="NCBI Taxonomy" id="670078"/>
    <lineage>
        <taxon>Bacteria</taxon>
        <taxon>Bacillati</taxon>
        <taxon>Actinomycetota</taxon>
        <taxon>Actinomycetes</taxon>
        <taxon>Micrococcales</taxon>
        <taxon>Micrococcaceae</taxon>
        <taxon>Arthrobacter</taxon>
    </lineage>
</organism>
<dbReference type="GO" id="GO:0003700">
    <property type="term" value="F:DNA-binding transcription factor activity"/>
    <property type="evidence" value="ECO:0007669"/>
    <property type="project" value="TreeGrafter"/>
</dbReference>
<dbReference type="OrthoDB" id="8688418at2"/>
<feature type="domain" description="HTH tetR-type" evidence="5">
    <location>
        <begin position="19"/>
        <end position="79"/>
    </location>
</feature>
<keyword evidence="3" id="KW-0804">Transcription</keyword>
<evidence type="ECO:0000256" key="1">
    <source>
        <dbReference type="ARBA" id="ARBA00023015"/>
    </source>
</evidence>
<gene>
    <name evidence="6" type="ORF">CVV68_03985</name>
</gene>
<sequence>MSLPASSGPAGTLRSRKRAATSLAIRRAAIALALDHGYENVTVEMICEASMVSQRTFFNYFGSREGVYLSAEKALPSAELVAGFVEGTGSSVFGDLFNMIAGTVVDSDANLELFRARHQLIHQTPELLNQEKVRISEAEESFVGYVMARYLFQGRSVAATPDLEDEARMVVSLVSGAMRYAMQKWVAGNFTQTREDLVRGASELIQRITVNEHWP</sequence>
<evidence type="ECO:0000256" key="2">
    <source>
        <dbReference type="ARBA" id="ARBA00023125"/>
    </source>
</evidence>
<dbReference type="InterPro" id="IPR001647">
    <property type="entry name" value="HTH_TetR"/>
</dbReference>
<dbReference type="PANTHER" id="PTHR30055:SF238">
    <property type="entry name" value="MYCOFACTOCIN BIOSYNTHESIS TRANSCRIPTIONAL REGULATOR MFTR-RELATED"/>
    <property type="match status" value="1"/>
</dbReference>
<comment type="caution">
    <text evidence="6">The sequence shown here is derived from an EMBL/GenBank/DDBJ whole genome shotgun (WGS) entry which is preliminary data.</text>
</comment>
<evidence type="ECO:0000313" key="6">
    <source>
        <dbReference type="EMBL" id="PYI69115.1"/>
    </source>
</evidence>
<dbReference type="GO" id="GO:0000976">
    <property type="term" value="F:transcription cis-regulatory region binding"/>
    <property type="evidence" value="ECO:0007669"/>
    <property type="project" value="TreeGrafter"/>
</dbReference>
<dbReference type="Gene3D" id="1.10.10.60">
    <property type="entry name" value="Homeodomain-like"/>
    <property type="match status" value="1"/>
</dbReference>
<name>A0A2V5LBT5_9MICC</name>
<dbReference type="InterPro" id="IPR009057">
    <property type="entry name" value="Homeodomain-like_sf"/>
</dbReference>
<keyword evidence="7" id="KW-1185">Reference proteome</keyword>
<evidence type="ECO:0000313" key="7">
    <source>
        <dbReference type="Proteomes" id="UP000247832"/>
    </source>
</evidence>
<dbReference type="PROSITE" id="PS50977">
    <property type="entry name" value="HTH_TETR_2"/>
    <property type="match status" value="1"/>
</dbReference>
<evidence type="ECO:0000256" key="3">
    <source>
        <dbReference type="ARBA" id="ARBA00023163"/>
    </source>
</evidence>
<dbReference type="PANTHER" id="PTHR30055">
    <property type="entry name" value="HTH-TYPE TRANSCRIPTIONAL REGULATOR RUTR"/>
    <property type="match status" value="1"/>
</dbReference>
<dbReference type="Proteomes" id="UP000247832">
    <property type="component" value="Unassembled WGS sequence"/>
</dbReference>
<evidence type="ECO:0000256" key="4">
    <source>
        <dbReference type="PROSITE-ProRule" id="PRU00335"/>
    </source>
</evidence>
<evidence type="ECO:0000259" key="5">
    <source>
        <dbReference type="PROSITE" id="PS50977"/>
    </source>
</evidence>
<dbReference type="AlphaFoldDB" id="A0A2V5LBT5"/>
<feature type="DNA-binding region" description="H-T-H motif" evidence="4">
    <location>
        <begin position="42"/>
        <end position="61"/>
    </location>
</feature>
<dbReference type="EMBL" id="QJVD01000003">
    <property type="protein sequence ID" value="PYI69115.1"/>
    <property type="molecule type" value="Genomic_DNA"/>
</dbReference>
<keyword evidence="2 4" id="KW-0238">DNA-binding</keyword>
<dbReference type="RefSeq" id="WP_110499863.1">
    <property type="nucleotide sequence ID" value="NZ_QJVD01000003.1"/>
</dbReference>